<evidence type="ECO:0000259" key="2">
    <source>
        <dbReference type="Pfam" id="PF04717"/>
    </source>
</evidence>
<feature type="region of interest" description="Disordered" evidence="1">
    <location>
        <begin position="194"/>
        <end position="213"/>
    </location>
</feature>
<proteinExistence type="predicted"/>
<dbReference type="EMBL" id="NEXX01000001">
    <property type="protein sequence ID" value="OUY08706.1"/>
    <property type="molecule type" value="Genomic_DNA"/>
</dbReference>
<dbReference type="RefSeq" id="WP_087619369.1">
    <property type="nucleotide sequence ID" value="NZ_NEXX01000001.1"/>
</dbReference>
<evidence type="ECO:0000313" key="3">
    <source>
        <dbReference type="EMBL" id="OUY08706.1"/>
    </source>
</evidence>
<dbReference type="NCBIfam" id="TIGR01644">
    <property type="entry name" value="phage_P2_V"/>
    <property type="match status" value="1"/>
</dbReference>
<dbReference type="InterPro" id="IPR006531">
    <property type="entry name" value="Gp5/Vgr_OB"/>
</dbReference>
<dbReference type="AlphaFoldDB" id="A0A1Z9Z2N2"/>
<dbReference type="Proteomes" id="UP000196536">
    <property type="component" value="Unassembled WGS sequence"/>
</dbReference>
<keyword evidence="4" id="KW-1185">Reference proteome</keyword>
<dbReference type="Gene3D" id="6.20.150.10">
    <property type="match status" value="1"/>
</dbReference>
<comment type="caution">
    <text evidence="3">The sequence shown here is derived from an EMBL/GenBank/DDBJ whole genome shotgun (WGS) entry which is preliminary data.</text>
</comment>
<dbReference type="Gene3D" id="2.40.50.230">
    <property type="entry name" value="Gp5 N-terminal domain"/>
    <property type="match status" value="1"/>
</dbReference>
<dbReference type="InterPro" id="IPR037026">
    <property type="entry name" value="Vgr_OB-fold_dom_sf"/>
</dbReference>
<dbReference type="InterPro" id="IPR044033">
    <property type="entry name" value="GpV-like_apex"/>
</dbReference>
<reference evidence="3 4" key="1">
    <citation type="submission" date="2017-05" db="EMBL/GenBank/DDBJ databases">
        <title>Acinetobacter populi ANC 5415 (= PBJ7), whole genome shotgun sequencing project.</title>
        <authorList>
            <person name="Nemec A."/>
            <person name="Radolfova-Krizova L."/>
        </authorList>
    </citation>
    <scope>NUCLEOTIDE SEQUENCE [LARGE SCALE GENOMIC DNA]</scope>
    <source>
        <strain evidence="3 4">PBJ7</strain>
    </source>
</reference>
<feature type="domain" description="Gp5/Type VI secretion system Vgr protein OB-fold" evidence="2">
    <location>
        <begin position="16"/>
        <end position="82"/>
    </location>
</feature>
<feature type="compositionally biased region" description="Gly residues" evidence="1">
    <location>
        <begin position="201"/>
        <end position="213"/>
    </location>
</feature>
<name>A0A1Z9Z2N2_9GAMM</name>
<dbReference type="Pfam" id="PF18946">
    <property type="entry name" value="Apex"/>
    <property type="match status" value="1"/>
</dbReference>
<accession>A0A1Z9Z2N2</accession>
<gene>
    <name evidence="3" type="ORF">CAP51_03585</name>
</gene>
<protein>
    <submittedName>
        <fullName evidence="3">Baseplate assembly protein</fullName>
    </submittedName>
</protein>
<evidence type="ECO:0000313" key="4">
    <source>
        <dbReference type="Proteomes" id="UP000196536"/>
    </source>
</evidence>
<sequence length="213" mass="22062">MNYAELARRIENICRYGTVETIDHENKTITVNLGDITTTNIRWAVLRSGTDKTWDAPSFGEECAVISPCGELALGFAIFGFYNENNPSPESNPALKLRLFEDGTVICYDTENHALTAILVAGGTATLTATGGITINGDTTINGNVTTNGNVQTNGNTAMTGDNTVGGSQSVDGTSLAKGSLTCNGDVTASGISLKNHTHGGVQGGSSDTGGPK</sequence>
<organism evidence="3 4">
    <name type="scientific">Acinetobacter populi</name>
    <dbReference type="NCBI Taxonomy" id="1582270"/>
    <lineage>
        <taxon>Bacteria</taxon>
        <taxon>Pseudomonadati</taxon>
        <taxon>Pseudomonadota</taxon>
        <taxon>Gammaproteobacteria</taxon>
        <taxon>Moraxellales</taxon>
        <taxon>Moraxellaceae</taxon>
        <taxon>Acinetobacter</taxon>
    </lineage>
</organism>
<dbReference type="Pfam" id="PF04717">
    <property type="entry name" value="Phage_base_V"/>
    <property type="match status" value="1"/>
</dbReference>
<evidence type="ECO:0000256" key="1">
    <source>
        <dbReference type="SAM" id="MobiDB-lite"/>
    </source>
</evidence>
<dbReference type="InterPro" id="IPR013046">
    <property type="entry name" value="GpV/Gp45"/>
</dbReference>
<dbReference type="OrthoDB" id="4931325at2"/>